<comment type="caution">
    <text evidence="3">The sequence shown here is derived from an EMBL/GenBank/DDBJ whole genome shotgun (WGS) entry which is preliminary data.</text>
</comment>
<dbReference type="AlphaFoldDB" id="A0A164AA35"/>
<reference evidence="4" key="1">
    <citation type="submission" date="2016-01" db="EMBL/GenBank/DDBJ databases">
        <title>Draft genome of Chromobacterium sp. F49.</title>
        <authorList>
            <person name="Hong K.W."/>
        </authorList>
    </citation>
    <scope>NUCLEOTIDE SEQUENCE [LARGE SCALE GENOMIC DNA]</scope>
    <source>
        <strain evidence="4">M63</strain>
    </source>
</reference>
<evidence type="ECO:0000313" key="3">
    <source>
        <dbReference type="EMBL" id="KZE83428.1"/>
    </source>
</evidence>
<gene>
    <name evidence="3" type="ORF">AV654_07560</name>
</gene>
<dbReference type="InterPro" id="IPR008719">
    <property type="entry name" value="N2O_reductase_NosL"/>
</dbReference>
<evidence type="ECO:0000313" key="4">
    <source>
        <dbReference type="Proteomes" id="UP000076563"/>
    </source>
</evidence>
<dbReference type="Pfam" id="PF05573">
    <property type="entry name" value="NosL"/>
    <property type="match status" value="1"/>
</dbReference>
<organism evidence="3 4">
    <name type="scientific">Paenibacillus elgii</name>
    <dbReference type="NCBI Taxonomy" id="189691"/>
    <lineage>
        <taxon>Bacteria</taxon>
        <taxon>Bacillati</taxon>
        <taxon>Bacillota</taxon>
        <taxon>Bacilli</taxon>
        <taxon>Bacillales</taxon>
        <taxon>Paenibacillaceae</taxon>
        <taxon>Paenibacillus</taxon>
    </lineage>
</organism>
<sequence length="196" mass="22115">MKKFTLSLAIVMIILVLSACGAKKYEPQAINEATDKCAVCNMQVKDDQFATQAVLKDGKSLKFDDIGCYNEWKSKNGTEQVGATFVRDYHSKEWIELEKAYYVYDKSFKSPMAYGIYSFKDKATAEKFIAENGKGKLMTGSELGSHTWERNSDKMKHMKDSHKPGDEGKQDMKDMKDMKDGHGGSEAKKEEPKVAH</sequence>
<protein>
    <recommendedName>
        <fullName evidence="5">Nitrous oxide reductase</fullName>
    </recommendedName>
</protein>
<dbReference type="PROSITE" id="PS51257">
    <property type="entry name" value="PROKAR_LIPOPROTEIN"/>
    <property type="match status" value="1"/>
</dbReference>
<proteinExistence type="predicted"/>
<name>A0A164AA35_9BACL</name>
<evidence type="ECO:0008006" key="5">
    <source>
        <dbReference type="Google" id="ProtNLM"/>
    </source>
</evidence>
<dbReference type="EMBL" id="LQRA01000024">
    <property type="protein sequence ID" value="KZE83428.1"/>
    <property type="molecule type" value="Genomic_DNA"/>
</dbReference>
<dbReference type="PANTHER" id="PTHR41247">
    <property type="entry name" value="HTH-TYPE TRANSCRIPTIONAL REPRESSOR YCNK"/>
    <property type="match status" value="1"/>
</dbReference>
<feature type="chain" id="PRO_5038750679" description="Nitrous oxide reductase" evidence="2">
    <location>
        <begin position="22"/>
        <end position="196"/>
    </location>
</feature>
<feature type="compositionally biased region" description="Basic and acidic residues" evidence="1">
    <location>
        <begin position="161"/>
        <end position="196"/>
    </location>
</feature>
<feature type="region of interest" description="Disordered" evidence="1">
    <location>
        <begin position="139"/>
        <end position="196"/>
    </location>
</feature>
<evidence type="ECO:0000256" key="2">
    <source>
        <dbReference type="SAM" id="SignalP"/>
    </source>
</evidence>
<dbReference type="PANTHER" id="PTHR41247:SF1">
    <property type="entry name" value="HTH-TYPE TRANSCRIPTIONAL REPRESSOR YCNK"/>
    <property type="match status" value="1"/>
</dbReference>
<dbReference type="STRING" id="1007103.GCA_000213315_06051"/>
<dbReference type="SUPFAM" id="SSF160387">
    <property type="entry name" value="NosL/MerB-like"/>
    <property type="match status" value="1"/>
</dbReference>
<dbReference type="Proteomes" id="UP000076563">
    <property type="component" value="Unassembled WGS sequence"/>
</dbReference>
<dbReference type="OrthoDB" id="9792749at2"/>
<evidence type="ECO:0000256" key="1">
    <source>
        <dbReference type="SAM" id="MobiDB-lite"/>
    </source>
</evidence>
<feature type="signal peptide" evidence="2">
    <location>
        <begin position="1"/>
        <end position="21"/>
    </location>
</feature>
<keyword evidence="2" id="KW-0732">Signal</keyword>
<dbReference type="eggNOG" id="COG4314">
    <property type="taxonomic scope" value="Bacteria"/>
</dbReference>
<dbReference type="RefSeq" id="WP_036679685.1">
    <property type="nucleotide sequence ID" value="NZ_JAAIVH010000001.1"/>
</dbReference>
<keyword evidence="4" id="KW-1185">Reference proteome</keyword>
<accession>A0A164AA35</accession>